<dbReference type="AlphaFoldDB" id="A0A0R3WP46"/>
<evidence type="ECO:0000313" key="3">
    <source>
        <dbReference type="WBParaSite" id="TTAC_0000253401-mRNA-1"/>
    </source>
</evidence>
<reference evidence="3" key="1">
    <citation type="submission" date="2017-02" db="UniProtKB">
        <authorList>
            <consortium name="WormBaseParasite"/>
        </authorList>
    </citation>
    <scope>IDENTIFICATION</scope>
</reference>
<evidence type="ECO:0000313" key="2">
    <source>
        <dbReference type="Proteomes" id="UP000274429"/>
    </source>
</evidence>
<dbReference type="EMBL" id="UYWX01001169">
    <property type="protein sequence ID" value="VDM20334.1"/>
    <property type="molecule type" value="Genomic_DNA"/>
</dbReference>
<name>A0A0R3WP46_HYDTA</name>
<dbReference type="Proteomes" id="UP000274429">
    <property type="component" value="Unassembled WGS sequence"/>
</dbReference>
<sequence length="103" mass="11575">MLVLDDQYAPRNGLLIAGISGDVFDSVSVSLGKNATYLYFVCIDIQHGRWGTNIDVGQGQNQRLANRAFQLFCMLAFTAKMLFRLFLGQFEKLAHDLDETPDE</sequence>
<accession>A0A0R3WP46</accession>
<evidence type="ECO:0000313" key="1">
    <source>
        <dbReference type="EMBL" id="VDM20334.1"/>
    </source>
</evidence>
<organism evidence="3">
    <name type="scientific">Hydatigena taeniaeformis</name>
    <name type="common">Feline tapeworm</name>
    <name type="synonym">Taenia taeniaeformis</name>
    <dbReference type="NCBI Taxonomy" id="6205"/>
    <lineage>
        <taxon>Eukaryota</taxon>
        <taxon>Metazoa</taxon>
        <taxon>Spiralia</taxon>
        <taxon>Lophotrochozoa</taxon>
        <taxon>Platyhelminthes</taxon>
        <taxon>Cestoda</taxon>
        <taxon>Eucestoda</taxon>
        <taxon>Cyclophyllidea</taxon>
        <taxon>Taeniidae</taxon>
        <taxon>Hydatigera</taxon>
    </lineage>
</organism>
<dbReference type="WBParaSite" id="TTAC_0000253401-mRNA-1">
    <property type="protein sequence ID" value="TTAC_0000253401-mRNA-1"/>
    <property type="gene ID" value="TTAC_0000253401"/>
</dbReference>
<keyword evidence="2" id="KW-1185">Reference proteome</keyword>
<reference evidence="1 2" key="2">
    <citation type="submission" date="2018-11" db="EMBL/GenBank/DDBJ databases">
        <authorList>
            <consortium name="Pathogen Informatics"/>
        </authorList>
    </citation>
    <scope>NUCLEOTIDE SEQUENCE [LARGE SCALE GENOMIC DNA]</scope>
</reference>
<protein>
    <submittedName>
        <fullName evidence="3">GOLD domain-containing protein</fullName>
    </submittedName>
</protein>
<proteinExistence type="predicted"/>
<gene>
    <name evidence="1" type="ORF">TTAC_LOCUS2521</name>
</gene>